<name>A0A4R9BID2_9MICO</name>
<dbReference type="InterPro" id="IPR005372">
    <property type="entry name" value="UPF0182"/>
</dbReference>
<dbReference type="AlphaFoldDB" id="A0A4R9BID2"/>
<feature type="compositionally biased region" description="Basic residues" evidence="5">
    <location>
        <begin position="137"/>
        <end position="147"/>
    </location>
</feature>
<evidence type="ECO:0000256" key="3">
    <source>
        <dbReference type="ARBA" id="ARBA00022989"/>
    </source>
</evidence>
<dbReference type="PANTHER" id="PTHR39344:SF1">
    <property type="entry name" value="UPF0182 PROTEIN SLL1060"/>
    <property type="match status" value="1"/>
</dbReference>
<evidence type="ECO:0000256" key="5">
    <source>
        <dbReference type="SAM" id="MobiDB-lite"/>
    </source>
</evidence>
<keyword evidence="2" id="KW-0812">Transmembrane</keyword>
<accession>A0A4R9BID2</accession>
<organism evidence="6 7">
    <name type="scientific">Cryobacterium serini</name>
    <dbReference type="NCBI Taxonomy" id="1259201"/>
    <lineage>
        <taxon>Bacteria</taxon>
        <taxon>Bacillati</taxon>
        <taxon>Actinomycetota</taxon>
        <taxon>Actinomycetes</taxon>
        <taxon>Micrococcales</taxon>
        <taxon>Microbacteriaceae</taxon>
        <taxon>Cryobacterium</taxon>
    </lineage>
</organism>
<dbReference type="PANTHER" id="PTHR39344">
    <property type="entry name" value="UPF0182 PROTEIN SLL1060"/>
    <property type="match status" value="1"/>
</dbReference>
<protein>
    <submittedName>
        <fullName evidence="6">Uncharacterized protein</fullName>
    </submittedName>
</protein>
<dbReference type="GO" id="GO:0016020">
    <property type="term" value="C:membrane"/>
    <property type="evidence" value="ECO:0007669"/>
    <property type="project" value="InterPro"/>
</dbReference>
<evidence type="ECO:0000313" key="6">
    <source>
        <dbReference type="EMBL" id="TFD85269.1"/>
    </source>
</evidence>
<keyword evidence="1" id="KW-1003">Cell membrane</keyword>
<sequence>MRANVISVPSTENKRLIREFIFVQYSYPEPSPASYYGGDHNATTEATPGALREDAATTANIRILDPALVSDSFAQLEQFRQYYQFPANLSVDRYEIDGISQDTYEHRQRGDWRRTGSALRGRQRGAHREAGSSGRGRLCRLRCRRRQARGDHREHAGAARRVVRAHDSSLKLNLSNPGLRRGSAPPVAAADSQRSPSRRTAPTSQ</sequence>
<keyword evidence="7" id="KW-1185">Reference proteome</keyword>
<reference evidence="6 7" key="1">
    <citation type="submission" date="2019-03" db="EMBL/GenBank/DDBJ databases">
        <title>Genomics of glacier-inhabiting Cryobacterium strains.</title>
        <authorList>
            <person name="Liu Q."/>
            <person name="Xin Y.-H."/>
        </authorList>
    </citation>
    <scope>NUCLEOTIDE SEQUENCE [LARGE SCALE GENOMIC DNA]</scope>
    <source>
        <strain evidence="6 7">Sr54</strain>
    </source>
</reference>
<comment type="caution">
    <text evidence="6">The sequence shown here is derived from an EMBL/GenBank/DDBJ whole genome shotgun (WGS) entry which is preliminary data.</text>
</comment>
<dbReference type="GO" id="GO:0005576">
    <property type="term" value="C:extracellular region"/>
    <property type="evidence" value="ECO:0007669"/>
    <property type="project" value="TreeGrafter"/>
</dbReference>
<dbReference type="EMBL" id="SOHN01000018">
    <property type="protein sequence ID" value="TFD85269.1"/>
    <property type="molecule type" value="Genomic_DNA"/>
</dbReference>
<feature type="compositionally biased region" description="Polar residues" evidence="5">
    <location>
        <begin position="192"/>
        <end position="205"/>
    </location>
</feature>
<gene>
    <name evidence="6" type="ORF">E3T51_15025</name>
</gene>
<feature type="compositionally biased region" description="Basic and acidic residues" evidence="5">
    <location>
        <begin position="148"/>
        <end position="157"/>
    </location>
</feature>
<evidence type="ECO:0000256" key="4">
    <source>
        <dbReference type="ARBA" id="ARBA00023136"/>
    </source>
</evidence>
<feature type="region of interest" description="Disordered" evidence="5">
    <location>
        <begin position="107"/>
        <end position="205"/>
    </location>
</feature>
<evidence type="ECO:0000256" key="1">
    <source>
        <dbReference type="ARBA" id="ARBA00022475"/>
    </source>
</evidence>
<dbReference type="Proteomes" id="UP000297626">
    <property type="component" value="Unassembled WGS sequence"/>
</dbReference>
<proteinExistence type="predicted"/>
<keyword evidence="3" id="KW-1133">Transmembrane helix</keyword>
<evidence type="ECO:0000256" key="2">
    <source>
        <dbReference type="ARBA" id="ARBA00022692"/>
    </source>
</evidence>
<keyword evidence="4" id="KW-0472">Membrane</keyword>
<evidence type="ECO:0000313" key="7">
    <source>
        <dbReference type="Proteomes" id="UP000297626"/>
    </source>
</evidence>
<dbReference type="Pfam" id="PF03699">
    <property type="entry name" value="UPF0182"/>
    <property type="match status" value="1"/>
</dbReference>